<dbReference type="EMBL" id="MH281628">
    <property type="protein sequence ID" value="AYR06123.1"/>
    <property type="molecule type" value="Genomic_DNA"/>
</dbReference>
<dbReference type="SUPFAM" id="SSF64288">
    <property type="entry name" value="Chorismate lyase-like"/>
    <property type="match status" value="1"/>
</dbReference>
<dbReference type="GeneID" id="38463689"/>
<dbReference type="Gene3D" id="3.40.1410.10">
    <property type="entry name" value="Chorismate lyase-like"/>
    <property type="match status" value="1"/>
</dbReference>
<name>A0A3G3MH25_9FLOR</name>
<geneLocation type="plastid" evidence="1"/>
<dbReference type="InterPro" id="IPR002800">
    <property type="entry name" value="Rv2949c-like"/>
</dbReference>
<accession>A0A3G3MH25</accession>
<reference evidence="1" key="1">
    <citation type="journal article" date="2018" name="Genome Biol. Evol.">
        <title>Mitochondrial and Plastid Genomes from Coralline Red Algae Provide Insights into the Incongruent Evolutionary Histories of Organelles.</title>
        <authorList>
            <person name="Lee J."/>
            <person name="Song H.J."/>
            <person name="In Park S."/>
            <person name="Lee Y.M."/>
            <person name="Jeong S.Y."/>
            <person name="Oh Cho T."/>
            <person name="Kim J.H."/>
            <person name="Choi H.G."/>
            <person name="Choi C.G."/>
            <person name="Nelson W.A."/>
            <person name="Fredericq S."/>
            <person name="Bhattacharya D."/>
            <person name="Su Yoon H."/>
        </authorList>
    </citation>
    <scope>NUCLEOTIDE SEQUENCE</scope>
</reference>
<dbReference type="Pfam" id="PF01947">
    <property type="entry name" value="Rv2949c-like"/>
    <property type="match status" value="1"/>
</dbReference>
<keyword evidence="1" id="KW-0934">Plastid</keyword>
<protein>
    <submittedName>
        <fullName evidence="1">Uncharacterized protein</fullName>
    </submittedName>
</protein>
<proteinExistence type="predicted"/>
<evidence type="ECO:0000313" key="1">
    <source>
        <dbReference type="EMBL" id="AYR06123.1"/>
    </source>
</evidence>
<dbReference type="InterPro" id="IPR028978">
    <property type="entry name" value="Chorismate_lyase_/UTRA_dom_sf"/>
</dbReference>
<dbReference type="RefSeq" id="YP_009541914.1">
    <property type="nucleotide sequence ID" value="NC_039978.1"/>
</dbReference>
<gene>
    <name evidence="1" type="primary">ycf21</name>
</gene>
<dbReference type="AlphaFoldDB" id="A0A3G3MH25"/>
<organism evidence="1">
    <name type="scientific">Neogoniolithon spectabile</name>
    <dbReference type="NCBI Taxonomy" id="231755"/>
    <lineage>
        <taxon>Eukaryota</taxon>
        <taxon>Rhodophyta</taxon>
        <taxon>Florideophyceae</taxon>
        <taxon>Corallinophycidae</taxon>
        <taxon>Corallinales</taxon>
        <taxon>Spongitidaceae</taxon>
        <taxon>Neogoniolithoideae</taxon>
        <taxon>Neogoniolithon</taxon>
    </lineage>
</organism>
<sequence>MLQYFKKKFIPFYQIKSFRIHPLILEPKILQLILINNGSLTQNLNSALGTKIKVDIIQQSVKKNNEIIRVIILKDKSSNLVFAVSDWQENQVHFLLRTVNYQPIGQFIINNELDIRKHILCLKYGYCYYIEKKLRINQSICYRLSKVYYKNKILNTIQEFIAFQYLGEIPII</sequence>